<dbReference type="GO" id="GO:0051536">
    <property type="term" value="F:iron-sulfur cluster binding"/>
    <property type="evidence" value="ECO:0007669"/>
    <property type="project" value="UniProtKB-UniRule"/>
</dbReference>
<dbReference type="RefSeq" id="WP_191216168.1">
    <property type="nucleotide sequence ID" value="NZ_CP104550.1"/>
</dbReference>
<evidence type="ECO:0000256" key="1">
    <source>
        <dbReference type="ARBA" id="ARBA00022723"/>
    </source>
</evidence>
<dbReference type="Proteomes" id="UP001065373">
    <property type="component" value="Chromosome"/>
</dbReference>
<reference evidence="9" key="1">
    <citation type="submission" date="2022-09" db="EMBL/GenBank/DDBJ databases">
        <title>Characterization of three MwoI isoschizomers from sequenced genome and metagenomes.</title>
        <authorList>
            <person name="Fomenkov A."/>
            <person name="Xu S.Y."/>
            <person name="Roberts R.J."/>
        </authorList>
    </citation>
    <scope>NUCLEOTIDE SEQUENCE</scope>
    <source>
        <strain evidence="9">DSM 2970</strain>
    </source>
</reference>
<evidence type="ECO:0000256" key="8">
    <source>
        <dbReference type="HAMAP-Rule" id="MF_02040"/>
    </source>
</evidence>
<accession>A0A9E7RT97</accession>
<dbReference type="Pfam" id="PF10609">
    <property type="entry name" value="ParA"/>
    <property type="match status" value="1"/>
</dbReference>
<dbReference type="HAMAP" id="MF_02040">
    <property type="entry name" value="Mrp_NBP35"/>
    <property type="match status" value="1"/>
</dbReference>
<sequence length="267" mass="29389">MNKEDAQKLAIMKQDVEIARALSNIKHKIVVMSGKGGVGKSTVTVKLAEEFNRDGYRLCVLDADIHGPDIPEMMQVHDPEVTLTANRINPIVTPSGVSVLSIEFFLPSKDTPVIWRGPKKTGAIRQLLSDVNWDEIDVLMVDNPPGTGDEPLTVLQSIPSIDGVVIVTTPHEFAIHDVEKCVNMVKHLKIPVLGIVENMSYLMCPSCGEKIFLFGKEGGKYLAEKFNLPFLGEVPFDTGMTAADTPPESIHSEIRKIFKKFKGKLKG</sequence>
<evidence type="ECO:0000256" key="4">
    <source>
        <dbReference type="ARBA" id="ARBA00023004"/>
    </source>
</evidence>
<keyword evidence="1 8" id="KW-0479">Metal-binding</keyword>
<keyword evidence="2 8" id="KW-0547">Nucleotide-binding</keyword>
<dbReference type="InterPro" id="IPR027417">
    <property type="entry name" value="P-loop_NTPase"/>
</dbReference>
<dbReference type="AlphaFoldDB" id="A0A9E7RT97"/>
<dbReference type="GO" id="GO:0140663">
    <property type="term" value="F:ATP-dependent FeS chaperone activity"/>
    <property type="evidence" value="ECO:0007669"/>
    <property type="project" value="InterPro"/>
</dbReference>
<dbReference type="GeneID" id="58979195"/>
<evidence type="ECO:0000313" key="9">
    <source>
        <dbReference type="EMBL" id="UXH31456.1"/>
    </source>
</evidence>
<dbReference type="InterPro" id="IPR019591">
    <property type="entry name" value="Mrp/NBP35_ATP-bd"/>
</dbReference>
<feature type="binding site" evidence="8">
    <location>
        <begin position="34"/>
        <end position="41"/>
    </location>
    <ligand>
        <name>ATP</name>
        <dbReference type="ChEBI" id="CHEBI:30616"/>
    </ligand>
</feature>
<name>A0A9E7RT97_METWO</name>
<keyword evidence="3 8" id="KW-0067">ATP-binding</keyword>
<dbReference type="GO" id="GO:0046872">
    <property type="term" value="F:metal ion binding"/>
    <property type="evidence" value="ECO:0007669"/>
    <property type="project" value="UniProtKB-KW"/>
</dbReference>
<dbReference type="PANTHER" id="PTHR23264:SF19">
    <property type="entry name" value="CYTOSOLIC FE-S CLUSTER ASSEMBLY FACTOR NUBP2"/>
    <property type="match status" value="1"/>
</dbReference>
<protein>
    <recommendedName>
        <fullName evidence="7 8">Iron-sulfur cluster carrier protein</fullName>
    </recommendedName>
</protein>
<dbReference type="SUPFAM" id="SSF52540">
    <property type="entry name" value="P-loop containing nucleoside triphosphate hydrolases"/>
    <property type="match status" value="1"/>
</dbReference>
<evidence type="ECO:0000256" key="5">
    <source>
        <dbReference type="ARBA" id="ARBA00023014"/>
    </source>
</evidence>
<gene>
    <name evidence="9" type="ORF">N5910_07910</name>
</gene>
<dbReference type="FunFam" id="3.40.50.300:FF:001119">
    <property type="entry name" value="Iron-sulfur cluster carrier protein"/>
    <property type="match status" value="1"/>
</dbReference>
<evidence type="ECO:0000256" key="2">
    <source>
        <dbReference type="ARBA" id="ARBA00022741"/>
    </source>
</evidence>
<comment type="similarity">
    <text evidence="8">Belongs to the Mrp/NBP35 ATP-binding proteins family.</text>
</comment>
<dbReference type="GO" id="GO:0005524">
    <property type="term" value="F:ATP binding"/>
    <property type="evidence" value="ECO:0007669"/>
    <property type="project" value="UniProtKB-UniRule"/>
</dbReference>
<keyword evidence="4 8" id="KW-0408">Iron</keyword>
<keyword evidence="8" id="KW-0378">Hydrolase</keyword>
<dbReference type="EMBL" id="CP104550">
    <property type="protein sequence ID" value="UXH31456.1"/>
    <property type="molecule type" value="Genomic_DNA"/>
</dbReference>
<keyword evidence="5 8" id="KW-0411">Iron-sulfur</keyword>
<evidence type="ECO:0000256" key="7">
    <source>
        <dbReference type="ARBA" id="ARBA00074706"/>
    </source>
</evidence>
<dbReference type="InterPro" id="IPR033756">
    <property type="entry name" value="YlxH/NBP35"/>
</dbReference>
<organism evidence="9">
    <name type="scientific">Methanothermobacter wolfeii</name>
    <name type="common">Methanobacterium wolfei</name>
    <dbReference type="NCBI Taxonomy" id="145261"/>
    <lineage>
        <taxon>Archaea</taxon>
        <taxon>Methanobacteriati</taxon>
        <taxon>Methanobacteriota</taxon>
        <taxon>Methanomada group</taxon>
        <taxon>Methanobacteria</taxon>
        <taxon>Methanobacteriales</taxon>
        <taxon>Methanobacteriaceae</taxon>
        <taxon>Methanothermobacter</taxon>
    </lineage>
</organism>
<proteinExistence type="inferred from homology"/>
<comment type="function">
    <text evidence="6 8">Binds and transfers iron-sulfur (Fe-S) clusters to target apoproteins. Can hydrolyze ATP.</text>
</comment>
<dbReference type="PANTHER" id="PTHR23264">
    <property type="entry name" value="NUCLEOTIDE-BINDING PROTEIN NBP35 YEAST -RELATED"/>
    <property type="match status" value="1"/>
</dbReference>
<comment type="subunit">
    <text evidence="8">Homodimer.</text>
</comment>
<evidence type="ECO:0000256" key="3">
    <source>
        <dbReference type="ARBA" id="ARBA00022840"/>
    </source>
</evidence>
<dbReference type="GO" id="GO:0005829">
    <property type="term" value="C:cytosol"/>
    <property type="evidence" value="ECO:0007669"/>
    <property type="project" value="TreeGrafter"/>
</dbReference>
<evidence type="ECO:0000256" key="6">
    <source>
        <dbReference type="ARBA" id="ARBA00058094"/>
    </source>
</evidence>
<dbReference type="InterPro" id="IPR000808">
    <property type="entry name" value="Mrp-like_CS"/>
</dbReference>
<dbReference type="CDD" id="cd02037">
    <property type="entry name" value="Mrp_NBP35"/>
    <property type="match status" value="1"/>
</dbReference>
<dbReference type="Gene3D" id="3.40.50.300">
    <property type="entry name" value="P-loop containing nucleotide triphosphate hydrolases"/>
    <property type="match status" value="1"/>
</dbReference>
<dbReference type="PROSITE" id="PS01215">
    <property type="entry name" value="MRP"/>
    <property type="match status" value="1"/>
</dbReference>
<dbReference type="GO" id="GO:0016887">
    <property type="term" value="F:ATP hydrolysis activity"/>
    <property type="evidence" value="ECO:0007669"/>
    <property type="project" value="UniProtKB-UniRule"/>
</dbReference>
<dbReference type="GO" id="GO:0016226">
    <property type="term" value="P:iron-sulfur cluster assembly"/>
    <property type="evidence" value="ECO:0007669"/>
    <property type="project" value="InterPro"/>
</dbReference>